<evidence type="ECO:0000256" key="5">
    <source>
        <dbReference type="ARBA" id="ARBA00022705"/>
    </source>
</evidence>
<accession>A0A841JAH5</accession>
<reference evidence="17 18" key="1">
    <citation type="submission" date="2020-08" db="EMBL/GenBank/DDBJ databases">
        <title>Genomic Encyclopedia of Type Strains, Phase IV (KMG-V): Genome sequencing to study the core and pangenomes of soil and plant-associated prokaryotes.</title>
        <authorList>
            <person name="Whitman W."/>
        </authorList>
    </citation>
    <scope>NUCLEOTIDE SEQUENCE [LARGE SCALE GENOMIC DNA]</scope>
    <source>
        <strain evidence="17 18">MP601</strain>
    </source>
</reference>
<dbReference type="GO" id="GO:0006281">
    <property type="term" value="P:DNA repair"/>
    <property type="evidence" value="ECO:0007669"/>
    <property type="project" value="UniProtKB-KW"/>
</dbReference>
<dbReference type="Pfam" id="PF03119">
    <property type="entry name" value="DNA_ligase_ZBD"/>
    <property type="match status" value="1"/>
</dbReference>
<comment type="caution">
    <text evidence="17">The sequence shown here is derived from an EMBL/GenBank/DDBJ whole genome shotgun (WGS) entry which is preliminary data.</text>
</comment>
<dbReference type="GO" id="GO:0003677">
    <property type="term" value="F:DNA binding"/>
    <property type="evidence" value="ECO:0007669"/>
    <property type="project" value="InterPro"/>
</dbReference>
<dbReference type="FunFam" id="2.40.50.140:FF:000012">
    <property type="entry name" value="DNA ligase"/>
    <property type="match status" value="1"/>
</dbReference>
<keyword evidence="11 14" id="KW-0234">DNA repair</keyword>
<dbReference type="RefSeq" id="WP_183587439.1">
    <property type="nucleotide sequence ID" value="NZ_JACHCA010000005.1"/>
</dbReference>
<evidence type="ECO:0000313" key="17">
    <source>
        <dbReference type="EMBL" id="MBB6128103.1"/>
    </source>
</evidence>
<evidence type="ECO:0000256" key="6">
    <source>
        <dbReference type="ARBA" id="ARBA00022723"/>
    </source>
</evidence>
<dbReference type="InterPro" id="IPR033136">
    <property type="entry name" value="DNA_ligase_CS"/>
</dbReference>
<dbReference type="PANTHER" id="PTHR23389:SF9">
    <property type="entry name" value="DNA LIGASE"/>
    <property type="match status" value="1"/>
</dbReference>
<feature type="binding site" evidence="14">
    <location>
        <position position="407"/>
    </location>
    <ligand>
        <name>Zn(2+)</name>
        <dbReference type="ChEBI" id="CHEBI:29105"/>
    </ligand>
</feature>
<keyword evidence="7 14" id="KW-0227">DNA damage</keyword>
<feature type="active site" description="N6-AMP-lysine intermediate" evidence="14">
    <location>
        <position position="115"/>
    </location>
</feature>
<evidence type="ECO:0000256" key="15">
    <source>
        <dbReference type="RuleBase" id="RU000618"/>
    </source>
</evidence>
<feature type="domain" description="BRCT" evidence="16">
    <location>
        <begin position="593"/>
        <end position="671"/>
    </location>
</feature>
<dbReference type="SUPFAM" id="SSF50249">
    <property type="entry name" value="Nucleic acid-binding proteins"/>
    <property type="match status" value="1"/>
</dbReference>
<dbReference type="SMART" id="SM00532">
    <property type="entry name" value="LIGANc"/>
    <property type="match status" value="1"/>
</dbReference>
<sequence>MSPAEAKNQIKALTTELKQHNYNYYVLAMPTIADFDFDKKLEQLNKLEKEFPEFADPDSPTQKVGGDITKEFVTYRHRWPMLSLGNTYNEQELLDFDQRIRKAIGDNFEYVCELKFDGLSMSLTYENGKLLRAVTRGDGVQGDEVTANIRTINTIPKRLHEGGDYPNYFDIRGEVFMHRKAFDRLNNERLENGEVAYANPRNFASGTVKMQDSAEVAKRPLDCFLYFLYTEKPVFKTHWESLQAVKSWGFHTNEHSRLCNNIDEVFEFIAKWDKERFGLSYDTDGIVIKVNNYSQQQELGFTAKSPRWAIAYKFKAERVETELLSVSYQVGRTGAVTPVANLKPVLLAGTTVKRATLHNANEIIRLDLHEGDTVFVEKGGEIIPKIISVNPDKRAQNAVPVIYRTTCPACNTLLERKEGEAAFYCPNDEGCPPQIVGKMQHFIGRKAMDIDGLGDETIETLYSRGFISHISDIYKLYEHADELKQMDRFGDKSITNMLDGIEKSKQMPFEKVLFGLGIRYIGETVAKKLAIHFKSIDGLMAATQEELVTADEIGERIAQSLVDYFADEKHREEIEKLKALGLQFVADIKEVKLASEKLAGQSFIISGVFEKFSRDELKDLIEQNGGKILSSISAKLSYLVAGDNMGPAKLEKAQKLNIPIISDEELLAMIG</sequence>
<dbReference type="InterPro" id="IPR001679">
    <property type="entry name" value="DNA_ligase"/>
</dbReference>
<dbReference type="FunFam" id="1.10.150.20:FF:000006">
    <property type="entry name" value="DNA ligase"/>
    <property type="match status" value="1"/>
</dbReference>
<gene>
    <name evidence="14" type="primary">ligA</name>
    <name evidence="17" type="ORF">HDF22_002216</name>
</gene>
<evidence type="ECO:0000256" key="3">
    <source>
        <dbReference type="ARBA" id="ARBA00013308"/>
    </source>
</evidence>
<keyword evidence="4 14" id="KW-0436">Ligase</keyword>
<evidence type="ECO:0000313" key="18">
    <source>
        <dbReference type="Proteomes" id="UP000548326"/>
    </source>
</evidence>
<dbReference type="SMART" id="SM00292">
    <property type="entry name" value="BRCT"/>
    <property type="match status" value="1"/>
</dbReference>
<feature type="binding site" evidence="14">
    <location>
        <position position="136"/>
    </location>
    <ligand>
        <name>NAD(+)</name>
        <dbReference type="ChEBI" id="CHEBI:57540"/>
    </ligand>
</feature>
<keyword evidence="9 14" id="KW-0460">Magnesium</keyword>
<dbReference type="InterPro" id="IPR036420">
    <property type="entry name" value="BRCT_dom_sf"/>
</dbReference>
<dbReference type="EMBL" id="JACHCA010000005">
    <property type="protein sequence ID" value="MBB6128103.1"/>
    <property type="molecule type" value="Genomic_DNA"/>
</dbReference>
<dbReference type="GO" id="GO:0003911">
    <property type="term" value="F:DNA ligase (NAD+) activity"/>
    <property type="evidence" value="ECO:0007669"/>
    <property type="project" value="UniProtKB-UniRule"/>
</dbReference>
<protein>
    <recommendedName>
        <fullName evidence="3 14">DNA ligase</fullName>
        <ecNumber evidence="2 14">6.5.1.2</ecNumber>
    </recommendedName>
    <alternativeName>
        <fullName evidence="14">Polydeoxyribonucleotide synthase [NAD(+)]</fullName>
    </alternativeName>
</protein>
<proteinExistence type="inferred from homology"/>
<dbReference type="PANTHER" id="PTHR23389">
    <property type="entry name" value="CHROMOSOME TRANSMISSION FIDELITY FACTOR 18"/>
    <property type="match status" value="1"/>
</dbReference>
<dbReference type="CDD" id="cd00114">
    <property type="entry name" value="LIGANc"/>
    <property type="match status" value="1"/>
</dbReference>
<feature type="binding site" evidence="14">
    <location>
        <position position="113"/>
    </location>
    <ligand>
        <name>NAD(+)</name>
        <dbReference type="ChEBI" id="CHEBI:57540"/>
    </ligand>
</feature>
<dbReference type="InterPro" id="IPR004149">
    <property type="entry name" value="Znf_DNAligase_C4"/>
</dbReference>
<dbReference type="Pfam" id="PF00533">
    <property type="entry name" value="BRCT"/>
    <property type="match status" value="1"/>
</dbReference>
<keyword evidence="6 14" id="KW-0479">Metal-binding</keyword>
<dbReference type="NCBIfam" id="TIGR00575">
    <property type="entry name" value="dnlj"/>
    <property type="match status" value="1"/>
</dbReference>
<evidence type="ECO:0000256" key="2">
    <source>
        <dbReference type="ARBA" id="ARBA00012722"/>
    </source>
</evidence>
<dbReference type="InterPro" id="IPR012340">
    <property type="entry name" value="NA-bd_OB-fold"/>
</dbReference>
<dbReference type="SMART" id="SM00278">
    <property type="entry name" value="HhH1"/>
    <property type="match status" value="3"/>
</dbReference>
<dbReference type="SUPFAM" id="SSF52113">
    <property type="entry name" value="BRCT domain"/>
    <property type="match status" value="1"/>
</dbReference>
<comment type="catalytic activity">
    <reaction evidence="12 14 15">
        <text>NAD(+) + (deoxyribonucleotide)n-3'-hydroxyl + 5'-phospho-(deoxyribonucleotide)m = (deoxyribonucleotide)n+m + AMP + beta-nicotinamide D-nucleotide.</text>
        <dbReference type="EC" id="6.5.1.2"/>
    </reaction>
</comment>
<dbReference type="EC" id="6.5.1.2" evidence="2 14"/>
<evidence type="ECO:0000256" key="13">
    <source>
        <dbReference type="ARBA" id="ARBA00060881"/>
    </source>
</evidence>
<evidence type="ECO:0000256" key="10">
    <source>
        <dbReference type="ARBA" id="ARBA00023027"/>
    </source>
</evidence>
<feature type="binding site" evidence="14">
    <location>
        <position position="313"/>
    </location>
    <ligand>
        <name>NAD(+)</name>
        <dbReference type="ChEBI" id="CHEBI:57540"/>
    </ligand>
</feature>
<feature type="binding site" evidence="14">
    <location>
        <position position="410"/>
    </location>
    <ligand>
        <name>Zn(2+)</name>
        <dbReference type="ChEBI" id="CHEBI:29105"/>
    </ligand>
</feature>
<comment type="cofactor">
    <cofactor evidence="14">
        <name>Mg(2+)</name>
        <dbReference type="ChEBI" id="CHEBI:18420"/>
    </cofactor>
    <cofactor evidence="14">
        <name>Mn(2+)</name>
        <dbReference type="ChEBI" id="CHEBI:29035"/>
    </cofactor>
</comment>
<evidence type="ECO:0000259" key="16">
    <source>
        <dbReference type="PROSITE" id="PS50172"/>
    </source>
</evidence>
<dbReference type="GO" id="GO:0005829">
    <property type="term" value="C:cytosol"/>
    <property type="evidence" value="ECO:0007669"/>
    <property type="project" value="TreeGrafter"/>
</dbReference>
<dbReference type="Pfam" id="PF12826">
    <property type="entry name" value="HHH_2"/>
    <property type="match status" value="1"/>
</dbReference>
<feature type="binding site" evidence="14">
    <location>
        <position position="425"/>
    </location>
    <ligand>
        <name>Zn(2+)</name>
        <dbReference type="ChEBI" id="CHEBI:29105"/>
    </ligand>
</feature>
<dbReference type="InterPro" id="IPR013839">
    <property type="entry name" value="DNAligase_adenylation"/>
</dbReference>
<keyword evidence="14" id="KW-0464">Manganese</keyword>
<feature type="binding site" evidence="14">
    <location>
        <position position="431"/>
    </location>
    <ligand>
        <name>Zn(2+)</name>
        <dbReference type="ChEBI" id="CHEBI:29105"/>
    </ligand>
</feature>
<dbReference type="Proteomes" id="UP000548326">
    <property type="component" value="Unassembled WGS sequence"/>
</dbReference>
<dbReference type="SUPFAM" id="SSF56091">
    <property type="entry name" value="DNA ligase/mRNA capping enzyme, catalytic domain"/>
    <property type="match status" value="1"/>
</dbReference>
<dbReference type="Gene3D" id="3.30.470.30">
    <property type="entry name" value="DNA ligase/mRNA capping enzyme"/>
    <property type="match status" value="1"/>
</dbReference>
<keyword evidence="5 14" id="KW-0235">DNA replication</keyword>
<dbReference type="Gene3D" id="3.40.50.10190">
    <property type="entry name" value="BRCT domain"/>
    <property type="match status" value="1"/>
</dbReference>
<dbReference type="PROSITE" id="PS01055">
    <property type="entry name" value="DNA_LIGASE_N1"/>
    <property type="match status" value="1"/>
</dbReference>
<dbReference type="InterPro" id="IPR010994">
    <property type="entry name" value="RuvA_2-like"/>
</dbReference>
<feature type="binding site" evidence="14">
    <location>
        <begin position="34"/>
        <end position="38"/>
    </location>
    <ligand>
        <name>NAD(+)</name>
        <dbReference type="ChEBI" id="CHEBI:57540"/>
    </ligand>
</feature>
<dbReference type="FunFam" id="1.10.150.20:FF:000007">
    <property type="entry name" value="DNA ligase"/>
    <property type="match status" value="1"/>
</dbReference>
<dbReference type="InterPro" id="IPR004150">
    <property type="entry name" value="NAD_DNA_ligase_OB"/>
</dbReference>
<dbReference type="Pfam" id="PF03120">
    <property type="entry name" value="OB_DNA_ligase"/>
    <property type="match status" value="1"/>
</dbReference>
<evidence type="ECO:0000256" key="8">
    <source>
        <dbReference type="ARBA" id="ARBA00022833"/>
    </source>
</evidence>
<comment type="function">
    <text evidence="1 14">DNA ligase that catalyzes the formation of phosphodiester linkages between 5'-phosphoryl and 3'-hydroxyl groups in double-stranded DNA using NAD as a coenzyme and as the energy source for the reaction. It is essential for DNA replication and repair of damaged DNA.</text>
</comment>
<name>A0A841JAH5_9SPHI</name>
<dbReference type="SUPFAM" id="SSF47781">
    <property type="entry name" value="RuvA domain 2-like"/>
    <property type="match status" value="1"/>
</dbReference>
<dbReference type="Gene3D" id="6.20.10.30">
    <property type="match status" value="1"/>
</dbReference>
<evidence type="ECO:0000256" key="9">
    <source>
        <dbReference type="ARBA" id="ARBA00022842"/>
    </source>
</evidence>
<dbReference type="Gene3D" id="1.10.150.20">
    <property type="entry name" value="5' to 3' exonuclease, C-terminal subdomain"/>
    <property type="match status" value="2"/>
</dbReference>
<dbReference type="GO" id="GO:0006260">
    <property type="term" value="P:DNA replication"/>
    <property type="evidence" value="ECO:0007669"/>
    <property type="project" value="UniProtKB-KW"/>
</dbReference>
<dbReference type="InterPro" id="IPR003583">
    <property type="entry name" value="Hlx-hairpin-Hlx_DNA-bd_motif"/>
</dbReference>
<dbReference type="InterPro" id="IPR001357">
    <property type="entry name" value="BRCT_dom"/>
</dbReference>
<dbReference type="GO" id="GO:0046872">
    <property type="term" value="F:metal ion binding"/>
    <property type="evidence" value="ECO:0007669"/>
    <property type="project" value="UniProtKB-KW"/>
</dbReference>
<dbReference type="PROSITE" id="PS50172">
    <property type="entry name" value="BRCT"/>
    <property type="match status" value="1"/>
</dbReference>
<dbReference type="InterPro" id="IPR018239">
    <property type="entry name" value="DNA_ligase_AS"/>
</dbReference>
<evidence type="ECO:0000256" key="11">
    <source>
        <dbReference type="ARBA" id="ARBA00023204"/>
    </source>
</evidence>
<keyword evidence="10 14" id="KW-0520">NAD</keyword>
<dbReference type="Pfam" id="PF01653">
    <property type="entry name" value="DNA_ligase_aden"/>
    <property type="match status" value="1"/>
</dbReference>
<evidence type="ECO:0000256" key="1">
    <source>
        <dbReference type="ARBA" id="ARBA00004067"/>
    </source>
</evidence>
<evidence type="ECO:0000256" key="4">
    <source>
        <dbReference type="ARBA" id="ARBA00022598"/>
    </source>
</evidence>
<dbReference type="PROSITE" id="PS01056">
    <property type="entry name" value="DNA_LIGASE_N2"/>
    <property type="match status" value="1"/>
</dbReference>
<comment type="similarity">
    <text evidence="13 14">Belongs to the NAD-dependent DNA ligase family. LigA subfamily.</text>
</comment>
<dbReference type="Gene3D" id="1.10.287.610">
    <property type="entry name" value="Helix hairpin bin"/>
    <property type="match status" value="1"/>
</dbReference>
<organism evidence="17 18">
    <name type="scientific">Mucilaginibacter lappiensis</name>
    <dbReference type="NCBI Taxonomy" id="354630"/>
    <lineage>
        <taxon>Bacteria</taxon>
        <taxon>Pseudomonadati</taxon>
        <taxon>Bacteroidota</taxon>
        <taxon>Sphingobacteriia</taxon>
        <taxon>Sphingobacteriales</taxon>
        <taxon>Sphingobacteriaceae</taxon>
        <taxon>Mucilaginibacter</taxon>
    </lineage>
</organism>
<evidence type="ECO:0000256" key="14">
    <source>
        <dbReference type="HAMAP-Rule" id="MF_01588"/>
    </source>
</evidence>
<keyword evidence="8 14" id="KW-0862">Zinc</keyword>
<dbReference type="NCBIfam" id="NF005932">
    <property type="entry name" value="PRK07956.1"/>
    <property type="match status" value="1"/>
</dbReference>
<dbReference type="HAMAP" id="MF_01588">
    <property type="entry name" value="DNA_ligase_A"/>
    <property type="match status" value="1"/>
</dbReference>
<dbReference type="AlphaFoldDB" id="A0A841JAH5"/>
<dbReference type="InterPro" id="IPR013840">
    <property type="entry name" value="DNAligase_N"/>
</dbReference>
<feature type="binding site" evidence="14">
    <location>
        <position position="289"/>
    </location>
    <ligand>
        <name>NAD(+)</name>
        <dbReference type="ChEBI" id="CHEBI:57540"/>
    </ligand>
</feature>
<dbReference type="PIRSF" id="PIRSF001604">
    <property type="entry name" value="LigA"/>
    <property type="match status" value="1"/>
</dbReference>
<feature type="binding site" evidence="14">
    <location>
        <begin position="83"/>
        <end position="84"/>
    </location>
    <ligand>
        <name>NAD(+)</name>
        <dbReference type="ChEBI" id="CHEBI:57540"/>
    </ligand>
</feature>
<evidence type="ECO:0000256" key="12">
    <source>
        <dbReference type="ARBA" id="ARBA00034005"/>
    </source>
</evidence>
<feature type="binding site" evidence="14">
    <location>
        <position position="174"/>
    </location>
    <ligand>
        <name>NAD(+)</name>
        <dbReference type="ChEBI" id="CHEBI:57540"/>
    </ligand>
</feature>
<dbReference type="InterPro" id="IPR041663">
    <property type="entry name" value="DisA/LigA_HHH"/>
</dbReference>
<dbReference type="Gene3D" id="2.40.50.140">
    <property type="entry name" value="Nucleic acid-binding proteins"/>
    <property type="match status" value="1"/>
</dbReference>
<dbReference type="FunFam" id="3.30.470.30:FF:000001">
    <property type="entry name" value="DNA ligase"/>
    <property type="match status" value="1"/>
</dbReference>
<evidence type="ECO:0000256" key="7">
    <source>
        <dbReference type="ARBA" id="ARBA00022763"/>
    </source>
</evidence>